<evidence type="ECO:0000313" key="8">
    <source>
        <dbReference type="Proteomes" id="UP000189513"/>
    </source>
</evidence>
<dbReference type="SUPFAM" id="SSF103473">
    <property type="entry name" value="MFS general substrate transporter"/>
    <property type="match status" value="1"/>
</dbReference>
<evidence type="ECO:0000256" key="2">
    <source>
        <dbReference type="ARBA" id="ARBA00022448"/>
    </source>
</evidence>
<organism evidence="7 8">
    <name type="scientific">Cyberlindnera fabianii</name>
    <name type="common">Yeast</name>
    <name type="synonym">Hansenula fabianii</name>
    <dbReference type="NCBI Taxonomy" id="36022"/>
    <lineage>
        <taxon>Eukaryota</taxon>
        <taxon>Fungi</taxon>
        <taxon>Dikarya</taxon>
        <taxon>Ascomycota</taxon>
        <taxon>Saccharomycotina</taxon>
        <taxon>Saccharomycetes</taxon>
        <taxon>Phaffomycetales</taxon>
        <taxon>Phaffomycetaceae</taxon>
        <taxon>Cyberlindnera</taxon>
    </lineage>
</organism>
<sequence length="581" mass="65734">MNPLMRLHNWLRNIVPMDKRKKWPIFFLVLIGTSADNINLTGSITTFFSVYEHFHDSSTTVSWTLSAYGLTLGSFILLAGKVTDIVGAHNVYLFSLSLMSLFALITALIENSIIALIVIRAFQGMAAAFLVPSAFAVAGSYFQGKQFMYALIALMLTLTGTFGLGLVLGGAFSVTNIGYKGFYYFTFAQSAICAVLLYLFMIPVERTEEHKQMKIKYLDYYGSAMFVVGALLIILGFTESGDSWKKPSAYVPIPVGVVILIAALWFELYYIERFKSRVDAKLAQDLERDETTGELKEGDETQTTVPQERLDWRYQLQVLFPREALQIPNFLQFIIATPFFFMSLFTIMVLEIQYWLYVEEDSQVIAGVKMLTITVGFFFGCAVTREEIVYEVVGLKWVLLGSQLAAIPIQVWISRHHYNDSKSYWKYEFVPLLLHGWMSSTYFVLYINAVLRNTPVHLQGVVSGLLQTVGQVAMCLGNAVLASIVGDLIVANTQELKHTYNERFDHVFYFVYGSMSINAQQGQSKTFVYDVVVDEEEEQDEEEDEDEDNDKEVMVDVIVQPPMYSYACKSVSTVYESSRAS</sequence>
<feature type="transmembrane region" description="Helical" evidence="6">
    <location>
        <begin position="433"/>
        <end position="451"/>
    </location>
</feature>
<feature type="transmembrane region" description="Helical" evidence="6">
    <location>
        <begin position="363"/>
        <end position="383"/>
    </location>
</feature>
<dbReference type="Pfam" id="PF07690">
    <property type="entry name" value="MFS_1"/>
    <property type="match status" value="1"/>
</dbReference>
<feature type="transmembrane region" description="Helical" evidence="6">
    <location>
        <begin position="181"/>
        <end position="200"/>
    </location>
</feature>
<evidence type="ECO:0000256" key="4">
    <source>
        <dbReference type="ARBA" id="ARBA00022989"/>
    </source>
</evidence>
<dbReference type="EMBL" id="MPUK01000013">
    <property type="protein sequence ID" value="ONH65169.1"/>
    <property type="molecule type" value="Genomic_DNA"/>
</dbReference>
<evidence type="ECO:0000256" key="5">
    <source>
        <dbReference type="ARBA" id="ARBA00023136"/>
    </source>
</evidence>
<evidence type="ECO:0000256" key="3">
    <source>
        <dbReference type="ARBA" id="ARBA00022692"/>
    </source>
</evidence>
<gene>
    <name evidence="7" type="ORF">BON22_5054</name>
</gene>
<evidence type="ECO:0000256" key="1">
    <source>
        <dbReference type="ARBA" id="ARBA00004141"/>
    </source>
</evidence>
<keyword evidence="4 6" id="KW-1133">Transmembrane helix</keyword>
<dbReference type="PANTHER" id="PTHR42718">
    <property type="entry name" value="MAJOR FACILITATOR SUPERFAMILY MULTIDRUG TRANSPORTER MFSC"/>
    <property type="match status" value="1"/>
</dbReference>
<evidence type="ECO:0000313" key="7">
    <source>
        <dbReference type="EMBL" id="ONH65169.1"/>
    </source>
</evidence>
<feature type="transmembrane region" description="Helical" evidence="6">
    <location>
        <begin position="220"/>
        <end position="237"/>
    </location>
</feature>
<comment type="subcellular location">
    <subcellularLocation>
        <location evidence="1">Membrane</location>
        <topology evidence="1">Multi-pass membrane protein</topology>
    </subcellularLocation>
</comment>
<keyword evidence="2" id="KW-0813">Transport</keyword>
<feature type="transmembrane region" description="Helical" evidence="6">
    <location>
        <begin position="149"/>
        <end position="175"/>
    </location>
</feature>
<comment type="caution">
    <text evidence="7">The sequence shown here is derived from an EMBL/GenBank/DDBJ whole genome shotgun (WGS) entry which is preliminary data.</text>
</comment>
<dbReference type="STRING" id="36022.A0A1V2KZT9"/>
<feature type="transmembrane region" description="Helical" evidence="6">
    <location>
        <begin position="91"/>
        <end position="109"/>
    </location>
</feature>
<keyword evidence="8" id="KW-1185">Reference proteome</keyword>
<dbReference type="VEuPathDB" id="FungiDB:BON22_5054"/>
<feature type="transmembrane region" description="Helical" evidence="6">
    <location>
        <begin position="249"/>
        <end position="271"/>
    </location>
</feature>
<dbReference type="GO" id="GO:0016020">
    <property type="term" value="C:membrane"/>
    <property type="evidence" value="ECO:0007669"/>
    <property type="project" value="UniProtKB-SubCell"/>
</dbReference>
<feature type="transmembrane region" description="Helical" evidence="6">
    <location>
        <begin position="330"/>
        <end position="357"/>
    </location>
</feature>
<keyword evidence="5 6" id="KW-0472">Membrane</keyword>
<dbReference type="Proteomes" id="UP000189513">
    <property type="component" value="Unassembled WGS sequence"/>
</dbReference>
<proteinExistence type="predicted"/>
<feature type="transmembrane region" description="Helical" evidence="6">
    <location>
        <begin position="395"/>
        <end position="413"/>
    </location>
</feature>
<dbReference type="Gene3D" id="1.20.1250.20">
    <property type="entry name" value="MFS general substrate transporter like domains"/>
    <property type="match status" value="1"/>
</dbReference>
<keyword evidence="3 6" id="KW-0812">Transmembrane</keyword>
<reference evidence="8" key="1">
    <citation type="journal article" date="2017" name="Genome Announc.">
        <title>Genome sequences of Cyberlindnera fabianii 65, Pichia kudriavzevii 129, and Saccharomyces cerevisiae 131 isolated from fermented masau fruits in Zimbabwe.</title>
        <authorList>
            <person name="van Rijswijck I.M.H."/>
            <person name="Derks M.F.L."/>
            <person name="Abee T."/>
            <person name="de Ridder D."/>
            <person name="Smid E.J."/>
        </authorList>
    </citation>
    <scope>NUCLEOTIDE SEQUENCE [LARGE SCALE GENOMIC DNA]</scope>
    <source>
        <strain evidence="8">65</strain>
    </source>
</reference>
<dbReference type="OMA" id="FTIMVLE"/>
<dbReference type="GO" id="GO:0022857">
    <property type="term" value="F:transmembrane transporter activity"/>
    <property type="evidence" value="ECO:0007669"/>
    <property type="project" value="InterPro"/>
</dbReference>
<protein>
    <submittedName>
        <fullName evidence="7">Aminotriazole resistance protein</fullName>
    </submittedName>
</protein>
<dbReference type="InterPro" id="IPR011701">
    <property type="entry name" value="MFS"/>
</dbReference>
<dbReference type="InterPro" id="IPR036259">
    <property type="entry name" value="MFS_trans_sf"/>
</dbReference>
<feature type="transmembrane region" description="Helical" evidence="6">
    <location>
        <begin position="121"/>
        <end position="142"/>
    </location>
</feature>
<feature type="transmembrane region" description="Helical" evidence="6">
    <location>
        <begin position="59"/>
        <end position="79"/>
    </location>
</feature>
<name>A0A1V2KZT9_CYBFA</name>
<dbReference type="PANTHER" id="PTHR42718:SF9">
    <property type="entry name" value="MAJOR FACILITATOR SUPERFAMILY MULTIDRUG TRANSPORTER MFSC"/>
    <property type="match status" value="1"/>
</dbReference>
<evidence type="ECO:0000256" key="6">
    <source>
        <dbReference type="SAM" id="Phobius"/>
    </source>
</evidence>
<dbReference type="AlphaFoldDB" id="A0A1V2KZT9"/>
<accession>A0A1V2KZT9</accession>